<keyword evidence="2" id="KW-1185">Reference proteome</keyword>
<organism evidence="1 2">
    <name type="scientific">Bowmanella yangjiangensis</name>
    <dbReference type="NCBI Taxonomy" id="2811230"/>
    <lineage>
        <taxon>Bacteria</taxon>
        <taxon>Pseudomonadati</taxon>
        <taxon>Pseudomonadota</taxon>
        <taxon>Gammaproteobacteria</taxon>
        <taxon>Alteromonadales</taxon>
        <taxon>Alteromonadaceae</taxon>
        <taxon>Bowmanella</taxon>
    </lineage>
</organism>
<dbReference type="PROSITE" id="PS51257">
    <property type="entry name" value="PROKAR_LIPOPROTEIN"/>
    <property type="match status" value="1"/>
</dbReference>
<dbReference type="Proteomes" id="UP000663992">
    <property type="component" value="Unassembled WGS sequence"/>
</dbReference>
<gene>
    <name evidence="1" type="ORF">J0A65_18125</name>
</gene>
<protein>
    <recommendedName>
        <fullName evidence="3">Lipoprotein</fullName>
    </recommendedName>
</protein>
<dbReference type="Pfam" id="PF19795">
    <property type="entry name" value="DUF6279"/>
    <property type="match status" value="1"/>
</dbReference>
<evidence type="ECO:0008006" key="3">
    <source>
        <dbReference type="Google" id="ProtNLM"/>
    </source>
</evidence>
<dbReference type="EMBL" id="JAFKCS010000023">
    <property type="protein sequence ID" value="MBN7821792.1"/>
    <property type="molecule type" value="Genomic_DNA"/>
</dbReference>
<reference evidence="1 2" key="1">
    <citation type="submission" date="2021-03" db="EMBL/GenBank/DDBJ databases">
        <title>novel species isolated from a fishpond in China.</title>
        <authorList>
            <person name="Lu H."/>
            <person name="Cai Z."/>
        </authorList>
    </citation>
    <scope>NUCLEOTIDE SEQUENCE [LARGE SCALE GENOMIC DNA]</scope>
    <source>
        <strain evidence="1 2">Y57</strain>
    </source>
</reference>
<accession>A0ABS3CXE4</accession>
<comment type="caution">
    <text evidence="1">The sequence shown here is derived from an EMBL/GenBank/DDBJ whole genome shotgun (WGS) entry which is preliminary data.</text>
</comment>
<dbReference type="InterPro" id="IPR016875">
    <property type="entry name" value="UCP028200"/>
</dbReference>
<name>A0ABS3CXE4_9ALTE</name>
<evidence type="ECO:0000313" key="2">
    <source>
        <dbReference type="Proteomes" id="UP000663992"/>
    </source>
</evidence>
<dbReference type="PIRSF" id="PIRSF028200">
    <property type="entry name" value="UCP028200"/>
    <property type="match status" value="1"/>
</dbReference>
<dbReference type="RefSeq" id="WP_206595757.1">
    <property type="nucleotide sequence ID" value="NZ_JAFKCS010000023.1"/>
</dbReference>
<evidence type="ECO:0000313" key="1">
    <source>
        <dbReference type="EMBL" id="MBN7821792.1"/>
    </source>
</evidence>
<sequence>MARVLAAILLVLGLSGCSTTFVYNNLNWLVHWYLDDYVDLNRAQKKHFDSKMADWLAWHRNQQLPRYLDDLQALKQQLETGEMTVLQWQEVFSRGRGHWASLLNYLAPDLADLSLLLTDEQVESLFTALEKQQLKREEEREELTPQERLERDVENRLEDLQEWTGKLNSTQKADVAKWTEGFQPTFEARMAYRRAWQAEAKRMLLMREDNESWRQGFIELLARPQVFQSNELQLADKANREHYANMLVSMNSQLSEKQKRHILKEVQALIDDLTDLISQ</sequence>
<proteinExistence type="predicted"/>